<sequence>MTAGGAALACRVARPVAGAAAVARAFPASLACDLTLRDFAAASLPVVDGVAEDFNAAFGDAAFRRDRPTVAASAMGAAVMAGSGECCATTAGAFA</sequence>
<reference evidence="1 2" key="1">
    <citation type="submission" date="2020-08" db="EMBL/GenBank/DDBJ databases">
        <title>Genomic Encyclopedia of Type Strains, Phase IV (KMG-IV): sequencing the most valuable type-strain genomes for metagenomic binning, comparative biology and taxonomic classification.</title>
        <authorList>
            <person name="Goeker M."/>
        </authorList>
    </citation>
    <scope>NUCLEOTIDE SEQUENCE [LARGE SCALE GENOMIC DNA]</scope>
    <source>
        <strain evidence="1 2">DSM 5895</strain>
    </source>
</reference>
<dbReference type="EMBL" id="JACICD010000003">
    <property type="protein sequence ID" value="MBB3771224.1"/>
    <property type="molecule type" value="Genomic_DNA"/>
</dbReference>
<evidence type="ECO:0000313" key="2">
    <source>
        <dbReference type="Proteomes" id="UP000533469"/>
    </source>
</evidence>
<dbReference type="RefSeq" id="WP_183189405.1">
    <property type="nucleotide sequence ID" value="NZ_JACICD010000003.1"/>
</dbReference>
<proteinExistence type="predicted"/>
<comment type="caution">
    <text evidence="1">The sequence shown here is derived from an EMBL/GenBank/DDBJ whole genome shotgun (WGS) entry which is preliminary data.</text>
</comment>
<dbReference type="AlphaFoldDB" id="A0A839Z3E2"/>
<protein>
    <submittedName>
        <fullName evidence="1">Uncharacterized protein</fullName>
    </submittedName>
</protein>
<name>A0A839Z3E2_9HYPH</name>
<gene>
    <name evidence="1" type="ORF">FHS55_001823</name>
</gene>
<organism evidence="1 2">
    <name type="scientific">Ancylobacter tetraedralis</name>
    <dbReference type="NCBI Taxonomy" id="217068"/>
    <lineage>
        <taxon>Bacteria</taxon>
        <taxon>Pseudomonadati</taxon>
        <taxon>Pseudomonadota</taxon>
        <taxon>Alphaproteobacteria</taxon>
        <taxon>Hyphomicrobiales</taxon>
        <taxon>Xanthobacteraceae</taxon>
        <taxon>Ancylobacter</taxon>
    </lineage>
</organism>
<keyword evidence="2" id="KW-1185">Reference proteome</keyword>
<dbReference type="Proteomes" id="UP000533469">
    <property type="component" value="Unassembled WGS sequence"/>
</dbReference>
<evidence type="ECO:0000313" key="1">
    <source>
        <dbReference type="EMBL" id="MBB3771224.1"/>
    </source>
</evidence>
<accession>A0A839Z3E2</accession>